<feature type="region of interest" description="Disordered" evidence="9">
    <location>
        <begin position="938"/>
        <end position="973"/>
    </location>
</feature>
<feature type="region of interest" description="Disordered" evidence="9">
    <location>
        <begin position="1590"/>
        <end position="1609"/>
    </location>
</feature>
<feature type="repeat" description="PPR" evidence="7">
    <location>
        <begin position="2075"/>
        <end position="2109"/>
    </location>
</feature>
<dbReference type="PROSITE" id="PS50330">
    <property type="entry name" value="UIM"/>
    <property type="match status" value="1"/>
</dbReference>
<dbReference type="InterPro" id="IPR001623">
    <property type="entry name" value="DnaJ_domain"/>
</dbReference>
<dbReference type="PANTHER" id="PTHR47936:SF1">
    <property type="entry name" value="PENTATRICOPEPTIDE REPEAT-CONTAINING PROTEIN GUN1, CHLOROPLASTIC"/>
    <property type="match status" value="1"/>
</dbReference>
<feature type="compositionally biased region" description="Basic and acidic residues" evidence="9">
    <location>
        <begin position="135"/>
        <end position="146"/>
    </location>
</feature>
<dbReference type="SMART" id="SM00271">
    <property type="entry name" value="DnaJ"/>
    <property type="match status" value="1"/>
</dbReference>
<comment type="caution">
    <text evidence="11">The sequence shown here is derived from an EMBL/GenBank/DDBJ whole genome shotgun (WGS) entry which is preliminary data.</text>
</comment>
<dbReference type="Gene3D" id="3.30.300.30">
    <property type="match status" value="1"/>
</dbReference>
<evidence type="ECO:0000256" key="7">
    <source>
        <dbReference type="PROSITE-ProRule" id="PRU00708"/>
    </source>
</evidence>
<keyword evidence="6" id="KW-0966">Cell projection</keyword>
<evidence type="ECO:0000313" key="12">
    <source>
        <dbReference type="Proteomes" id="UP001642484"/>
    </source>
</evidence>
<dbReference type="InterPro" id="IPR011990">
    <property type="entry name" value="TPR-like_helical_dom_sf"/>
</dbReference>
<feature type="repeat" description="PPR" evidence="7">
    <location>
        <begin position="1849"/>
        <end position="1883"/>
    </location>
</feature>
<accession>A0ABP0MR09</accession>
<feature type="compositionally biased region" description="Basic and acidic residues" evidence="9">
    <location>
        <begin position="959"/>
        <end position="973"/>
    </location>
</feature>
<dbReference type="InterPro" id="IPR013103">
    <property type="entry name" value="RVT_2"/>
</dbReference>
<keyword evidence="8" id="KW-0175">Coiled coil</keyword>
<proteinExistence type="predicted"/>
<dbReference type="Gene3D" id="1.20.1520.10">
    <property type="entry name" value="ADP-ribosylation factor-like 2-binding protein, domain"/>
    <property type="match status" value="1"/>
</dbReference>
<sequence length="2394" mass="265859">MARSGELQELVKQGRSSKAGAVDVTLEGTPPPDEEQQLVPTTEVAQPLVHETIRADDNSQQGEGQEHVPLREIRVPAPVIADEDADSATIDSVSDKPLSSKRKSEEPRCDDGQNKKKMIEEDRDKKKKPTGQKRTVVDTDQERLERIAMQTMRRLDREEKIRRLRDRGESAPDLSNSSASASSIPSGSASSTRPDLDKIQEEEDDKETSEQKEELMSHMSEAGIDFFEISGSEACLMAKPYKSKSQEFNMKEATPEEKEGFRASDRAEWETIQDLHAVRVLTLKESRQIRRERPHRILQSRFVRRKKPMPGVGKWKFKSRWCVLGHSDPDSGTYTTYSPMPMTESISIFFQLCTNMNMCVTFCDVTQAFCQSEPLDRPQGGLYVEACEGLGLPAGTLVQLVAPVYGLEDAPIRWHQTVIHFLMELGFQRSLLEPCWYVRRDENNEVEAMILVEVDDLNVAARPELRDQLLDTLASRFRFGKMEYDEADFAGRHVKILPSRIEMNQEKYILEKLHPVKLSLGRKGNKSATLLPDEFESFRSMLYRVAYGVRKLKSVGPAVGPELAVMEAWPSNKRVGVGEEGEVCVKGPCVMKGYEMRPHMDKDPNAEAFTDGYMRSGDKGWMDEDGYLYLIGRFKELINRAGEKISPFEVEDAIRRHADVSDVLCFSCPHSMLGEAVGAVIIPKEGKTVKLFDLRQWLMKDKVLQDKWCPEVLVTMKELPKGATGKPARVNLAKKLEIAETEENMMEFAWEDWNTESRRVWQRTAGAMRAACSVRRMPNVARFRPWKPRVASPDCPAKGSWVPLPPLVELQLQWPKKQGAKRDENQFRWSNKEQHLGLPAPYPSARIPKAAEAASAPTPARGTAEVVRILGSDKTKPFQVLGLPTVGATSYAVRTAFRRLALLVHPDKNPGEEERCHQALLRAQQAREAALALLASPPKAAEGAGVQAPKGPTRGPAPRPRDDAASAAREPQHRKEFASAEAYVSYALQYVFDEWQRFVDLALGGPNDEKRKKATEKRAVAAAASGGAEGVLRSQVAMQQTSKSVKALQKLLKNQALGNDVLAKVERVCRGMLCKEYVEANQAGAGAVLCRPKTHRTLEFMDQKAILFDEADESTHEQMQCHQEFQGLVTQLFLSHLAEVSISEERVEAFLQEGLRKGALHRALAEQLLAAEDFLSFKAMMCKHNADLRREVMTVDDSDPKSPGVQLSGLVSDVVRNSLESGLDEWQIYDAPQWDAGAESDEARRKREEAELQQAIALSLSIEEEKLRQLAQEHLHVEPPPPPLAAGFVSAPLCHLPPKPFLEASCSPPAEATDAEPFSPRLVPVAPMVARKPWGFTSAPLMARPRPPPSPPPSPAEPECAESPAPPAVPRLPGKAGFISAPLCMVPPKPRALAVPTAAEENAEAEEVPAPPTPEEEEEASLAAVEKYRSNLRLWKSRASLAVEPLPEVFKEARRLRLLSDESHVEPSEEERLKRLEHLRRQRDLLIDKRMQERHQQLEDFARQAPDVDGRGLTREDQAAVGRRLVAELSGAPAAAASGAVGPEAAAQMRQALTRQLLQSLASSMQSDAATLEDRLSQLETMRWSAERRPKPFPTEATGRVPPKSDKIGSVVTDPWEMIGTDPIQDRSFRRKETLSCALHRLKPPRGALCAYLDLAIGNKAWHSEVPTLMEGGMDGLSGVDRGRMSLARTAQRLNAQRVKSSMDDEEVRSHVVALRRLVTVAQVREPHALPTPQTPLQRHGSVRFSPAELMRVNRGITASARSELWEISLDMLKRVDLLRLEADCISYSFISSAQWWVGLGLFTSMLHKLIWPDVISCSHVLNQTKLSRSWWMSMRFLEKMKNFRTRPDLVNYNNVLSGCAKSSHWLSSLTLLCRMKHLQVSPDSISYNGCTPCRAQWQMAARLLKLHGIEAHLINYNTAINIYEPWREAFHVVRSLEEEGLLPDTITYNLMIKKSEDAGHWMNALSLWSHPAERPPGRTLGAWRWTLAARAAAPRAAGPRACRGVEDLNAMIGASWSAPWFWALELLTSSRCRPDVISFSSAMGLARGAQREDEGWGLGVRLLAVMRLDGVRPNIISYNSAIDLCDKAGQWLAAVSLLVFMLSSQEEPDSISYNSSIRACACGTGQLQIALRLLAQMEAQRLSPTTVTYNSAICVCEPRGSWACALNLLESMAAAQAPPDVVSFSSSISVSEAAGFWELALQLLNTLEISGRVPDLFSFNSAISACEKGGQLDLALKLKNCLLQQGRLSPDVLTFSSLISAAAKDRHWCTALKSLEEMDLGRVAPSLITYNSLISACGETFLGWAMALSFLNAAQLAGCRPDVITHSSSISSCHRATHWPHALTLMEQGNIISCEMLINACTADGAALGHVPRFLCTADRLGRSLCQRSLKGH</sequence>
<evidence type="ECO:0000256" key="9">
    <source>
        <dbReference type="SAM" id="MobiDB-lite"/>
    </source>
</evidence>
<dbReference type="InterPro" id="IPR023379">
    <property type="entry name" value="BART_dom"/>
</dbReference>
<feature type="region of interest" description="Disordered" evidence="9">
    <location>
        <begin position="1"/>
        <end position="216"/>
    </location>
</feature>
<feature type="repeat" description="PPR" evidence="7">
    <location>
        <begin position="2110"/>
        <end position="2145"/>
    </location>
</feature>
<dbReference type="SUPFAM" id="SSF56801">
    <property type="entry name" value="Acetyl-CoA synthetase-like"/>
    <property type="match status" value="1"/>
</dbReference>
<evidence type="ECO:0000256" key="2">
    <source>
        <dbReference type="ARBA" id="ARBA00004496"/>
    </source>
</evidence>
<dbReference type="Pfam" id="PF07727">
    <property type="entry name" value="RVT_2"/>
    <property type="match status" value="1"/>
</dbReference>
<dbReference type="InterPro" id="IPR002885">
    <property type="entry name" value="PPR_rpt"/>
</dbReference>
<dbReference type="Pfam" id="PF13812">
    <property type="entry name" value="PPR_3"/>
    <property type="match status" value="3"/>
</dbReference>
<dbReference type="InterPro" id="IPR036869">
    <property type="entry name" value="J_dom_sf"/>
</dbReference>
<dbReference type="InterPro" id="IPR045851">
    <property type="entry name" value="AMP-bd_C_sf"/>
</dbReference>
<organism evidence="11 12">
    <name type="scientific">Durusdinium trenchii</name>
    <dbReference type="NCBI Taxonomy" id="1381693"/>
    <lineage>
        <taxon>Eukaryota</taxon>
        <taxon>Sar</taxon>
        <taxon>Alveolata</taxon>
        <taxon>Dinophyceae</taxon>
        <taxon>Suessiales</taxon>
        <taxon>Symbiodiniaceae</taxon>
        <taxon>Durusdinium</taxon>
    </lineage>
</organism>
<keyword evidence="3" id="KW-0963">Cytoplasm</keyword>
<comment type="subcellular location">
    <subcellularLocation>
        <location evidence="1">Cell projection</location>
        <location evidence="1">Cilium</location>
    </subcellularLocation>
    <subcellularLocation>
        <location evidence="2">Cytoplasm</location>
    </subcellularLocation>
</comment>
<feature type="compositionally biased region" description="Basic and acidic residues" evidence="9">
    <location>
        <begin position="102"/>
        <end position="124"/>
    </location>
</feature>
<evidence type="ECO:0000256" key="8">
    <source>
        <dbReference type="SAM" id="Coils"/>
    </source>
</evidence>
<dbReference type="InterPro" id="IPR042541">
    <property type="entry name" value="BART_sf"/>
</dbReference>
<dbReference type="Pfam" id="PF11527">
    <property type="entry name" value="ARL2_Bind_BART"/>
    <property type="match status" value="1"/>
</dbReference>
<dbReference type="PROSITE" id="PS51375">
    <property type="entry name" value="PPR"/>
    <property type="match status" value="3"/>
</dbReference>
<evidence type="ECO:0000313" key="11">
    <source>
        <dbReference type="EMBL" id="CAK9053911.1"/>
    </source>
</evidence>
<dbReference type="Pfam" id="PF13193">
    <property type="entry name" value="AMP-binding_C"/>
    <property type="match status" value="1"/>
</dbReference>
<dbReference type="Gene3D" id="1.25.40.10">
    <property type="entry name" value="Tetratricopeptide repeat domain"/>
    <property type="match status" value="4"/>
</dbReference>
<dbReference type="Gene3D" id="1.10.287.110">
    <property type="entry name" value="DnaJ domain"/>
    <property type="match status" value="1"/>
</dbReference>
<evidence type="ECO:0000256" key="5">
    <source>
        <dbReference type="ARBA" id="ARBA00023069"/>
    </source>
</evidence>
<dbReference type="InterPro" id="IPR003903">
    <property type="entry name" value="UIM_dom"/>
</dbReference>
<dbReference type="InterPro" id="IPR025110">
    <property type="entry name" value="AMP-bd_C"/>
</dbReference>
<dbReference type="CDD" id="cd06257">
    <property type="entry name" value="DnaJ"/>
    <property type="match status" value="1"/>
</dbReference>
<keyword evidence="4" id="KW-0677">Repeat</keyword>
<dbReference type="PANTHER" id="PTHR47936">
    <property type="entry name" value="PPR_LONG DOMAIN-CONTAINING PROTEIN"/>
    <property type="match status" value="1"/>
</dbReference>
<name>A0ABP0MR09_9DINO</name>
<dbReference type="Pfam" id="PF01535">
    <property type="entry name" value="PPR"/>
    <property type="match status" value="1"/>
</dbReference>
<dbReference type="Gene3D" id="3.40.50.12780">
    <property type="entry name" value="N-terminal domain of ligase-like"/>
    <property type="match status" value="1"/>
</dbReference>
<feature type="coiled-coil region" evidence="8">
    <location>
        <begin position="1238"/>
        <end position="1265"/>
    </location>
</feature>
<feature type="compositionally biased region" description="Low complexity" evidence="9">
    <location>
        <begin position="938"/>
        <end position="956"/>
    </location>
</feature>
<evidence type="ECO:0000256" key="6">
    <source>
        <dbReference type="ARBA" id="ARBA00023273"/>
    </source>
</evidence>
<keyword evidence="5" id="KW-0969">Cilium</keyword>
<feature type="coiled-coil region" evidence="8">
    <location>
        <begin position="1562"/>
        <end position="1589"/>
    </location>
</feature>
<dbReference type="SUPFAM" id="SSF46565">
    <property type="entry name" value="Chaperone J-domain"/>
    <property type="match status" value="1"/>
</dbReference>
<reference evidence="11 12" key="1">
    <citation type="submission" date="2024-02" db="EMBL/GenBank/DDBJ databases">
        <authorList>
            <person name="Chen Y."/>
            <person name="Shah S."/>
            <person name="Dougan E. K."/>
            <person name="Thang M."/>
            <person name="Chan C."/>
        </authorList>
    </citation>
    <scope>NUCLEOTIDE SEQUENCE [LARGE SCALE GENOMIC DNA]</scope>
</reference>
<dbReference type="InterPro" id="IPR042099">
    <property type="entry name" value="ANL_N_sf"/>
</dbReference>
<dbReference type="EMBL" id="CAXAMN010019224">
    <property type="protein sequence ID" value="CAK9053911.1"/>
    <property type="molecule type" value="Genomic_DNA"/>
</dbReference>
<evidence type="ECO:0000259" key="10">
    <source>
        <dbReference type="PROSITE" id="PS50076"/>
    </source>
</evidence>
<protein>
    <recommendedName>
        <fullName evidence="10">J domain-containing protein</fullName>
    </recommendedName>
</protein>
<feature type="compositionally biased region" description="Basic and acidic residues" evidence="9">
    <location>
        <begin position="64"/>
        <end position="74"/>
    </location>
</feature>
<feature type="compositionally biased region" description="Pro residues" evidence="9">
    <location>
        <begin position="1345"/>
        <end position="1356"/>
    </location>
</feature>
<dbReference type="PROSITE" id="PS50076">
    <property type="entry name" value="DNAJ_2"/>
    <property type="match status" value="1"/>
</dbReference>
<feature type="region of interest" description="Disordered" evidence="9">
    <location>
        <begin position="1340"/>
        <end position="1372"/>
    </location>
</feature>
<gene>
    <name evidence="11" type="ORF">CCMP2556_LOCUS27025</name>
</gene>
<evidence type="ECO:0000256" key="4">
    <source>
        <dbReference type="ARBA" id="ARBA00022737"/>
    </source>
</evidence>
<feature type="region of interest" description="Disordered" evidence="9">
    <location>
        <begin position="1396"/>
        <end position="1416"/>
    </location>
</feature>
<evidence type="ECO:0000256" key="3">
    <source>
        <dbReference type="ARBA" id="ARBA00022490"/>
    </source>
</evidence>
<feature type="domain" description="J" evidence="10">
    <location>
        <begin position="876"/>
        <end position="939"/>
    </location>
</feature>
<feature type="compositionally biased region" description="Low complexity" evidence="9">
    <location>
        <begin position="171"/>
        <end position="191"/>
    </location>
</feature>
<feature type="compositionally biased region" description="Basic and acidic residues" evidence="9">
    <location>
        <begin position="153"/>
        <end position="170"/>
    </location>
</feature>
<evidence type="ECO:0000256" key="1">
    <source>
        <dbReference type="ARBA" id="ARBA00004138"/>
    </source>
</evidence>
<keyword evidence="12" id="KW-1185">Reference proteome</keyword>
<dbReference type="Proteomes" id="UP001642484">
    <property type="component" value="Unassembled WGS sequence"/>
</dbReference>